<dbReference type="GO" id="GO:0046854">
    <property type="term" value="P:phosphatidylinositol phosphate biosynthetic process"/>
    <property type="evidence" value="ECO:0007669"/>
    <property type="project" value="InterPro"/>
</dbReference>
<dbReference type="SUPFAM" id="SSF56655">
    <property type="entry name" value="Carbohydrate phosphatase"/>
    <property type="match status" value="1"/>
</dbReference>
<protein>
    <recommendedName>
        <fullName evidence="8">Inositol-1-monophosphatase</fullName>
        <ecNumber evidence="8">3.1.3.25</ecNumber>
    </recommendedName>
</protein>
<dbReference type="PANTHER" id="PTHR20854">
    <property type="entry name" value="INOSITOL MONOPHOSPHATASE"/>
    <property type="match status" value="1"/>
</dbReference>
<dbReference type="InterPro" id="IPR033942">
    <property type="entry name" value="IMPase"/>
</dbReference>
<accession>A0A939QEG7</accession>
<name>A0A939QEG7_9MICO</name>
<dbReference type="PANTHER" id="PTHR20854:SF4">
    <property type="entry name" value="INOSITOL-1-MONOPHOSPHATASE-RELATED"/>
    <property type="match status" value="1"/>
</dbReference>
<dbReference type="Gene3D" id="3.30.540.10">
    <property type="entry name" value="Fructose-1,6-Bisphosphatase, subunit A, domain 1"/>
    <property type="match status" value="1"/>
</dbReference>
<evidence type="ECO:0000256" key="4">
    <source>
        <dbReference type="ARBA" id="ARBA00022723"/>
    </source>
</evidence>
<evidence type="ECO:0000256" key="6">
    <source>
        <dbReference type="ARBA" id="ARBA00022842"/>
    </source>
</evidence>
<evidence type="ECO:0000313" key="10">
    <source>
        <dbReference type="Proteomes" id="UP000668403"/>
    </source>
</evidence>
<dbReference type="EMBL" id="JAGFBF010000003">
    <property type="protein sequence ID" value="MBO2989380.1"/>
    <property type="molecule type" value="Genomic_DNA"/>
</dbReference>
<dbReference type="InterPro" id="IPR020550">
    <property type="entry name" value="Inositol_monophosphatase_CS"/>
</dbReference>
<comment type="caution">
    <text evidence="9">The sequence shown here is derived from an EMBL/GenBank/DDBJ whole genome shotgun (WGS) entry which is preliminary data.</text>
</comment>
<evidence type="ECO:0000256" key="8">
    <source>
        <dbReference type="RuleBase" id="RU364068"/>
    </source>
</evidence>
<keyword evidence="6 7" id="KW-0460">Magnesium</keyword>
<dbReference type="GO" id="GO:0006020">
    <property type="term" value="P:inositol metabolic process"/>
    <property type="evidence" value="ECO:0007669"/>
    <property type="project" value="TreeGrafter"/>
</dbReference>
<dbReference type="PROSITE" id="PS00629">
    <property type="entry name" value="IMP_1"/>
    <property type="match status" value="1"/>
</dbReference>
<keyword evidence="10" id="KW-1185">Reference proteome</keyword>
<dbReference type="GO" id="GO:0007165">
    <property type="term" value="P:signal transduction"/>
    <property type="evidence" value="ECO:0007669"/>
    <property type="project" value="TreeGrafter"/>
</dbReference>
<dbReference type="Proteomes" id="UP000668403">
    <property type="component" value="Unassembled WGS sequence"/>
</dbReference>
<dbReference type="InterPro" id="IPR020583">
    <property type="entry name" value="Inositol_monoP_metal-BS"/>
</dbReference>
<evidence type="ECO:0000256" key="1">
    <source>
        <dbReference type="ARBA" id="ARBA00001033"/>
    </source>
</evidence>
<keyword evidence="5 8" id="KW-0378">Hydrolase</keyword>
<organism evidence="9 10">
    <name type="scientific">Leucobacter tardus</name>
    <dbReference type="NCBI Taxonomy" id="501483"/>
    <lineage>
        <taxon>Bacteria</taxon>
        <taxon>Bacillati</taxon>
        <taxon>Actinomycetota</taxon>
        <taxon>Actinomycetes</taxon>
        <taxon>Micrococcales</taxon>
        <taxon>Microbacteriaceae</taxon>
        <taxon>Leucobacter</taxon>
    </lineage>
</organism>
<keyword evidence="4 7" id="KW-0479">Metal-binding</keyword>
<evidence type="ECO:0000256" key="2">
    <source>
        <dbReference type="ARBA" id="ARBA00001946"/>
    </source>
</evidence>
<feature type="binding site" evidence="7">
    <location>
        <position position="93"/>
    </location>
    <ligand>
        <name>Mg(2+)</name>
        <dbReference type="ChEBI" id="CHEBI:18420"/>
        <label>2</label>
    </ligand>
</feature>
<dbReference type="CDD" id="cd01639">
    <property type="entry name" value="IMPase"/>
    <property type="match status" value="1"/>
</dbReference>
<feature type="binding site" evidence="7">
    <location>
        <position position="77"/>
    </location>
    <ligand>
        <name>Mg(2+)</name>
        <dbReference type="ChEBI" id="CHEBI:18420"/>
        <label>1</label>
        <note>catalytic</note>
    </ligand>
</feature>
<evidence type="ECO:0000256" key="3">
    <source>
        <dbReference type="ARBA" id="ARBA00009759"/>
    </source>
</evidence>
<dbReference type="PROSITE" id="PS00630">
    <property type="entry name" value="IMP_2"/>
    <property type="match status" value="1"/>
</dbReference>
<feature type="binding site" evidence="7">
    <location>
        <position position="228"/>
    </location>
    <ligand>
        <name>Mg(2+)</name>
        <dbReference type="ChEBI" id="CHEBI:18420"/>
        <label>1</label>
        <note>catalytic</note>
    </ligand>
</feature>
<evidence type="ECO:0000313" key="9">
    <source>
        <dbReference type="EMBL" id="MBO2989380.1"/>
    </source>
</evidence>
<feature type="binding site" evidence="7">
    <location>
        <position position="95"/>
    </location>
    <ligand>
        <name>Mg(2+)</name>
        <dbReference type="ChEBI" id="CHEBI:18420"/>
        <label>1</label>
        <note>catalytic</note>
    </ligand>
</feature>
<dbReference type="Pfam" id="PF00459">
    <property type="entry name" value="Inositol_P"/>
    <property type="match status" value="1"/>
</dbReference>
<comment type="catalytic activity">
    <reaction evidence="1 8">
        <text>a myo-inositol phosphate + H2O = myo-inositol + phosphate</text>
        <dbReference type="Rhea" id="RHEA:24056"/>
        <dbReference type="ChEBI" id="CHEBI:15377"/>
        <dbReference type="ChEBI" id="CHEBI:17268"/>
        <dbReference type="ChEBI" id="CHEBI:43474"/>
        <dbReference type="ChEBI" id="CHEBI:84139"/>
        <dbReference type="EC" id="3.1.3.25"/>
    </reaction>
</comment>
<sequence>MTAAARPDVDPAALASLASRLAQHVATEILEMRERGVDVAATKSSDVDVVTAADQAAERMLTEALIAERPADGILGEEGAGRESASGITWVLDPIDGTVNYLYNIPAYAVSVAATVADPDAFADGRRAIAGAVCNPRTDELFSAHAGGGARLNGAPIRVSAQTELAQALVATGFGYTVERRTEQARIVSELIPRVRDIRRIGAASYDLCLLAAGRLDAYYERGLQPWDYAAGALIAREAGAELLGADATTPPGEPYLVAANGDLASRLHAALGLSGADA</sequence>
<dbReference type="RefSeq" id="WP_208237551.1">
    <property type="nucleotide sequence ID" value="NZ_BAAAQU010000001.1"/>
</dbReference>
<gene>
    <name evidence="9" type="ORF">J4H85_05135</name>
</gene>
<dbReference type="GO" id="GO:0008934">
    <property type="term" value="F:inositol monophosphate 1-phosphatase activity"/>
    <property type="evidence" value="ECO:0007669"/>
    <property type="project" value="InterPro"/>
</dbReference>
<evidence type="ECO:0000256" key="5">
    <source>
        <dbReference type="ARBA" id="ARBA00022801"/>
    </source>
</evidence>
<dbReference type="PRINTS" id="PR00377">
    <property type="entry name" value="IMPHPHTASES"/>
</dbReference>
<dbReference type="Gene3D" id="3.40.190.80">
    <property type="match status" value="1"/>
</dbReference>
<feature type="binding site" evidence="7">
    <location>
        <position position="96"/>
    </location>
    <ligand>
        <name>Mg(2+)</name>
        <dbReference type="ChEBI" id="CHEBI:18420"/>
        <label>1</label>
        <note>catalytic</note>
    </ligand>
</feature>
<comment type="similarity">
    <text evidence="3 8">Belongs to the inositol monophosphatase superfamily.</text>
</comment>
<proteinExistence type="inferred from homology"/>
<reference evidence="9" key="1">
    <citation type="submission" date="2021-03" db="EMBL/GenBank/DDBJ databases">
        <title>Leucobacter chromiisoli sp. nov., isolated from chromium-containing soil of chemical plant.</title>
        <authorList>
            <person name="Xu Z."/>
        </authorList>
    </citation>
    <scope>NUCLEOTIDE SEQUENCE</scope>
    <source>
        <strain evidence="9">K 70/01</strain>
    </source>
</reference>
<dbReference type="InterPro" id="IPR000760">
    <property type="entry name" value="Inositol_monophosphatase-like"/>
</dbReference>
<evidence type="ECO:0000256" key="7">
    <source>
        <dbReference type="PIRSR" id="PIRSR600760-2"/>
    </source>
</evidence>
<comment type="cofactor">
    <cofactor evidence="2 7 8">
        <name>Mg(2+)</name>
        <dbReference type="ChEBI" id="CHEBI:18420"/>
    </cofactor>
</comment>
<dbReference type="AlphaFoldDB" id="A0A939QEG7"/>
<dbReference type="GO" id="GO:0046872">
    <property type="term" value="F:metal ion binding"/>
    <property type="evidence" value="ECO:0007669"/>
    <property type="project" value="UniProtKB-KW"/>
</dbReference>
<dbReference type="EC" id="3.1.3.25" evidence="8"/>